<name>A0A2T0W3X5_9LACT</name>
<evidence type="ECO:0000259" key="4">
    <source>
        <dbReference type="PROSITE" id="PS50893"/>
    </source>
</evidence>
<dbReference type="Gene3D" id="3.40.50.300">
    <property type="entry name" value="P-loop containing nucleotide triphosphate hydrolases"/>
    <property type="match status" value="1"/>
</dbReference>
<dbReference type="PANTHER" id="PTHR42939:SF1">
    <property type="entry name" value="ABC TRANSPORTER ATP-BINDING PROTEIN ALBC-RELATED"/>
    <property type="match status" value="1"/>
</dbReference>
<dbReference type="PROSITE" id="PS00211">
    <property type="entry name" value="ABC_TRANSPORTER_1"/>
    <property type="match status" value="1"/>
</dbReference>
<dbReference type="EMBL" id="PVTO01000022">
    <property type="protein sequence ID" value="PRY80091.1"/>
    <property type="molecule type" value="Genomic_DNA"/>
</dbReference>
<dbReference type="GO" id="GO:0005524">
    <property type="term" value="F:ATP binding"/>
    <property type="evidence" value="ECO:0007669"/>
    <property type="project" value="UniProtKB-KW"/>
</dbReference>
<keyword evidence="3 5" id="KW-0067">ATP-binding</keyword>
<accession>A0A2T0W3X5</accession>
<dbReference type="InterPro" id="IPR017871">
    <property type="entry name" value="ABC_transporter-like_CS"/>
</dbReference>
<evidence type="ECO:0000256" key="3">
    <source>
        <dbReference type="ARBA" id="ARBA00022840"/>
    </source>
</evidence>
<sequence length="299" mass="34458">MLEIKGVSQSFGDHTVLDDINLTIRGGEIVGLVAPNGTGKTTLLNIVMNFLKPDEGKITYKQKMDYSSKRKEIQMRRHLSFLPEIDDLYQELTGLEHINYYGRLWQQTTREVEQIIERLHMTHYVKNPVKTYSLGMRQRLCFAMMLAADTEVMLMDEVMNGLDPDNVDLLTAELINLKERGKIIMIASHLLNNLDLYSDRVLFLKDGRVVLESVHESQECDSYIKVTVPSHAIEQLKTEKPFPEGSRYMSHRLLCIPLNGMQPDQVGDWVSFLYKKGYRDTTIGEIGSSEWYSELYNNK</sequence>
<dbReference type="InterPro" id="IPR003439">
    <property type="entry name" value="ABC_transporter-like_ATP-bd"/>
</dbReference>
<proteinExistence type="predicted"/>
<dbReference type="Pfam" id="PF00005">
    <property type="entry name" value="ABC_tran"/>
    <property type="match status" value="1"/>
</dbReference>
<dbReference type="PROSITE" id="PS50893">
    <property type="entry name" value="ABC_TRANSPORTER_2"/>
    <property type="match status" value="1"/>
</dbReference>
<evidence type="ECO:0000313" key="6">
    <source>
        <dbReference type="Proteomes" id="UP000238205"/>
    </source>
</evidence>
<gene>
    <name evidence="5" type="ORF">CLV38_12227</name>
</gene>
<keyword evidence="1" id="KW-0813">Transport</keyword>
<dbReference type="RefSeq" id="WP_170068878.1">
    <property type="nucleotide sequence ID" value="NZ_PVTO01000022.1"/>
</dbReference>
<evidence type="ECO:0000256" key="2">
    <source>
        <dbReference type="ARBA" id="ARBA00022741"/>
    </source>
</evidence>
<dbReference type="Proteomes" id="UP000238205">
    <property type="component" value="Unassembled WGS sequence"/>
</dbReference>
<dbReference type="InterPro" id="IPR051782">
    <property type="entry name" value="ABC_Transporter_VariousFunc"/>
</dbReference>
<dbReference type="SUPFAM" id="SSF52540">
    <property type="entry name" value="P-loop containing nucleoside triphosphate hydrolases"/>
    <property type="match status" value="1"/>
</dbReference>
<dbReference type="AlphaFoldDB" id="A0A2T0W3X5"/>
<reference evidence="5 6" key="1">
    <citation type="submission" date="2018-03" db="EMBL/GenBank/DDBJ databases">
        <title>Genomic Encyclopedia of Archaeal and Bacterial Type Strains, Phase II (KMG-II): from individual species to whole genera.</title>
        <authorList>
            <person name="Goeker M."/>
        </authorList>
    </citation>
    <scope>NUCLEOTIDE SEQUENCE [LARGE SCALE GENOMIC DNA]</scope>
    <source>
        <strain evidence="5 6">DSM 13175</strain>
    </source>
</reference>
<evidence type="ECO:0000313" key="5">
    <source>
        <dbReference type="EMBL" id="PRY80091.1"/>
    </source>
</evidence>
<comment type="caution">
    <text evidence="5">The sequence shown here is derived from an EMBL/GenBank/DDBJ whole genome shotgun (WGS) entry which is preliminary data.</text>
</comment>
<dbReference type="PANTHER" id="PTHR42939">
    <property type="entry name" value="ABC TRANSPORTER ATP-BINDING PROTEIN ALBC-RELATED"/>
    <property type="match status" value="1"/>
</dbReference>
<feature type="domain" description="ABC transporter" evidence="4">
    <location>
        <begin position="2"/>
        <end position="231"/>
    </location>
</feature>
<dbReference type="InterPro" id="IPR027417">
    <property type="entry name" value="P-loop_NTPase"/>
</dbReference>
<keyword evidence="6" id="KW-1185">Reference proteome</keyword>
<dbReference type="GO" id="GO:0016887">
    <property type="term" value="F:ATP hydrolysis activity"/>
    <property type="evidence" value="ECO:0007669"/>
    <property type="project" value="InterPro"/>
</dbReference>
<dbReference type="CDD" id="cd03230">
    <property type="entry name" value="ABC_DR_subfamily_A"/>
    <property type="match status" value="1"/>
</dbReference>
<protein>
    <submittedName>
        <fullName evidence="5">ABC-2 type transport system ATP-binding protein</fullName>
    </submittedName>
</protein>
<organism evidence="5 6">
    <name type="scientific">Alkalibacterium olivapovliticus</name>
    <dbReference type="NCBI Taxonomy" id="99907"/>
    <lineage>
        <taxon>Bacteria</taxon>
        <taxon>Bacillati</taxon>
        <taxon>Bacillota</taxon>
        <taxon>Bacilli</taxon>
        <taxon>Lactobacillales</taxon>
        <taxon>Carnobacteriaceae</taxon>
        <taxon>Alkalibacterium</taxon>
    </lineage>
</organism>
<evidence type="ECO:0000256" key="1">
    <source>
        <dbReference type="ARBA" id="ARBA00022448"/>
    </source>
</evidence>
<dbReference type="SMART" id="SM00382">
    <property type="entry name" value="AAA"/>
    <property type="match status" value="1"/>
</dbReference>
<keyword evidence="2" id="KW-0547">Nucleotide-binding</keyword>
<dbReference type="InterPro" id="IPR003593">
    <property type="entry name" value="AAA+_ATPase"/>
</dbReference>